<gene>
    <name evidence="2" type="ORF">LACBIDRAFT_306538</name>
    <name evidence="1" type="ORF">LACBIDRAFT_312463</name>
</gene>
<protein>
    <submittedName>
        <fullName evidence="2">Predicted protein</fullName>
    </submittedName>
</protein>
<dbReference type="AlphaFoldDB" id="B0DN95"/>
<accession>B0DN95</accession>
<reference evidence="2 3" key="1">
    <citation type="journal article" date="2008" name="Nature">
        <title>The genome of Laccaria bicolor provides insights into mycorrhizal symbiosis.</title>
        <authorList>
            <person name="Martin F."/>
            <person name="Aerts A."/>
            <person name="Ahren D."/>
            <person name="Brun A."/>
            <person name="Danchin E.G.J."/>
            <person name="Duchaussoy F."/>
            <person name="Gibon J."/>
            <person name="Kohler A."/>
            <person name="Lindquist E."/>
            <person name="Pereda V."/>
            <person name="Salamov A."/>
            <person name="Shapiro H.J."/>
            <person name="Wuyts J."/>
            <person name="Blaudez D."/>
            <person name="Buee M."/>
            <person name="Brokstein P."/>
            <person name="Canbaeck B."/>
            <person name="Cohen D."/>
            <person name="Courty P.E."/>
            <person name="Coutinho P.M."/>
            <person name="Delaruelle C."/>
            <person name="Detter J.C."/>
            <person name="Deveau A."/>
            <person name="DiFazio S."/>
            <person name="Duplessis S."/>
            <person name="Fraissinet-Tachet L."/>
            <person name="Lucic E."/>
            <person name="Frey-Klett P."/>
            <person name="Fourrey C."/>
            <person name="Feussner I."/>
            <person name="Gay G."/>
            <person name="Grimwood J."/>
            <person name="Hoegger P.J."/>
            <person name="Jain P."/>
            <person name="Kilaru S."/>
            <person name="Labbe J."/>
            <person name="Lin Y.C."/>
            <person name="Legue V."/>
            <person name="Le Tacon F."/>
            <person name="Marmeisse R."/>
            <person name="Melayah D."/>
            <person name="Montanini B."/>
            <person name="Muratet M."/>
            <person name="Nehls U."/>
            <person name="Niculita-Hirzel H."/>
            <person name="Oudot-Le Secq M.P."/>
            <person name="Peter M."/>
            <person name="Quesneville H."/>
            <person name="Rajashekar B."/>
            <person name="Reich M."/>
            <person name="Rouhier N."/>
            <person name="Schmutz J."/>
            <person name="Yin T."/>
            <person name="Chalot M."/>
            <person name="Henrissat B."/>
            <person name="Kuees U."/>
            <person name="Lucas S."/>
            <person name="Van de Peer Y."/>
            <person name="Podila G.K."/>
            <person name="Polle A."/>
            <person name="Pukkila P.J."/>
            <person name="Richardson P.M."/>
            <person name="Rouze P."/>
            <person name="Sanders I.R."/>
            <person name="Stajich J.E."/>
            <person name="Tunlid A."/>
            <person name="Tuskan G."/>
            <person name="Grigoriev I.V."/>
        </authorList>
    </citation>
    <scope>NUCLEOTIDE SEQUENCE [LARGE SCALE GENOMIC DNA]</scope>
    <source>
        <strain evidence="3">S238N-H82 / ATCC MYA-4686</strain>
    </source>
</reference>
<evidence type="ECO:0000313" key="3">
    <source>
        <dbReference type="Proteomes" id="UP000001194"/>
    </source>
</evidence>
<sequence length="109" mass="12061">MGQGWHVSFDHYYDNLSAKQCHGKPLPCNVTAMSQCVSKELANTIPLRKAGILSASYAALRYGAWVLELKGHLQAKVNGSSQMKYVHNVCFASKLACVVLYVNMGWAQR</sequence>
<dbReference type="RefSeq" id="XP_001885466.1">
    <property type="nucleotide sequence ID" value="XM_001885431.1"/>
</dbReference>
<dbReference type="GeneID" id="6083819"/>
<dbReference type="GeneID" id="6081060"/>
<evidence type="ECO:0000313" key="2">
    <source>
        <dbReference type="EMBL" id="EDR03898.1"/>
    </source>
</evidence>
<evidence type="ECO:0000313" key="1">
    <source>
        <dbReference type="EMBL" id="EDR01141.1"/>
    </source>
</evidence>
<dbReference type="KEGG" id="lbc:LACBIDRAFT_312463"/>
<name>B0DN95_LACBS</name>
<dbReference type="InParanoid" id="B0DN95"/>
<dbReference type="SUPFAM" id="SSF53254">
    <property type="entry name" value="Phosphoglycerate mutase-like"/>
    <property type="match status" value="1"/>
</dbReference>
<organism evidence="3">
    <name type="scientific">Laccaria bicolor (strain S238N-H82 / ATCC MYA-4686)</name>
    <name type="common">Bicoloured deceiver</name>
    <name type="synonym">Laccaria laccata var. bicolor</name>
    <dbReference type="NCBI Taxonomy" id="486041"/>
    <lineage>
        <taxon>Eukaryota</taxon>
        <taxon>Fungi</taxon>
        <taxon>Dikarya</taxon>
        <taxon>Basidiomycota</taxon>
        <taxon>Agaricomycotina</taxon>
        <taxon>Agaricomycetes</taxon>
        <taxon>Agaricomycetidae</taxon>
        <taxon>Agaricales</taxon>
        <taxon>Agaricineae</taxon>
        <taxon>Hydnangiaceae</taxon>
        <taxon>Laccaria</taxon>
    </lineage>
</organism>
<dbReference type="RefSeq" id="XP_001888183.1">
    <property type="nucleotide sequence ID" value="XM_001888148.1"/>
</dbReference>
<dbReference type="KEGG" id="lbc:LACBIDRAFT_306538"/>
<dbReference type="OrthoDB" id="3051368at2759"/>
<dbReference type="EMBL" id="DS547121">
    <property type="protein sequence ID" value="EDR03898.1"/>
    <property type="molecule type" value="Genomic_DNA"/>
</dbReference>
<dbReference type="HOGENOM" id="CLU_2184430_0_0_1"/>
<keyword evidence="3" id="KW-1185">Reference proteome</keyword>
<proteinExistence type="predicted"/>
<dbReference type="Proteomes" id="UP000001194">
    <property type="component" value="Unassembled WGS sequence"/>
</dbReference>
<dbReference type="InterPro" id="IPR029033">
    <property type="entry name" value="His_PPase_superfam"/>
</dbReference>
<dbReference type="Gene3D" id="3.40.50.1240">
    <property type="entry name" value="Phosphoglycerate mutase-like"/>
    <property type="match status" value="1"/>
</dbReference>
<dbReference type="EMBL" id="DS547142">
    <property type="protein sequence ID" value="EDR01141.1"/>
    <property type="molecule type" value="Genomic_DNA"/>
</dbReference>